<dbReference type="GO" id="GO:0003887">
    <property type="term" value="F:DNA-directed DNA polymerase activity"/>
    <property type="evidence" value="ECO:0007669"/>
    <property type="project" value="UniProtKB-KW"/>
</dbReference>
<accession>A0A0R1LGK1</accession>
<dbReference type="EC" id="2.7.7.7" evidence="1"/>
<keyword evidence="5" id="KW-0235">DNA replication</keyword>
<feature type="domain" description="DNA polymerase III delta subunit-like C-terminal" evidence="10">
    <location>
        <begin position="218"/>
        <end position="337"/>
    </location>
</feature>
<dbReference type="SUPFAM" id="SSF48019">
    <property type="entry name" value="post-AAA+ oligomerization domain-like"/>
    <property type="match status" value="1"/>
</dbReference>
<dbReference type="GO" id="GO:0003677">
    <property type="term" value="F:DNA binding"/>
    <property type="evidence" value="ECO:0007669"/>
    <property type="project" value="InterPro"/>
</dbReference>
<gene>
    <name evidence="11" type="ORF">FD25_GL000749</name>
</gene>
<evidence type="ECO:0000256" key="3">
    <source>
        <dbReference type="ARBA" id="ARBA00022679"/>
    </source>
</evidence>
<keyword evidence="6" id="KW-0239">DNA-directed DNA polymerase</keyword>
<feature type="domain" description="DNA polymerase III delta N-terminal" evidence="9">
    <location>
        <begin position="20"/>
        <end position="143"/>
    </location>
</feature>
<reference evidence="11 12" key="1">
    <citation type="journal article" date="2015" name="Genome Announc.">
        <title>Expanding the biotechnology potential of lactobacilli through comparative genomics of 213 strains and associated genera.</title>
        <authorList>
            <person name="Sun Z."/>
            <person name="Harris H.M."/>
            <person name="McCann A."/>
            <person name="Guo C."/>
            <person name="Argimon S."/>
            <person name="Zhang W."/>
            <person name="Yang X."/>
            <person name="Jeffery I.B."/>
            <person name="Cooney J.C."/>
            <person name="Kagawa T.F."/>
            <person name="Liu W."/>
            <person name="Song Y."/>
            <person name="Salvetti E."/>
            <person name="Wrobel A."/>
            <person name="Rasinkangas P."/>
            <person name="Parkhill J."/>
            <person name="Rea M.C."/>
            <person name="O'Sullivan O."/>
            <person name="Ritari J."/>
            <person name="Douillard F.P."/>
            <person name="Paul Ross R."/>
            <person name="Yang R."/>
            <person name="Briner A.E."/>
            <person name="Felis G.E."/>
            <person name="de Vos W.M."/>
            <person name="Barrangou R."/>
            <person name="Klaenhammer T.R."/>
            <person name="Caufield P.W."/>
            <person name="Cui Y."/>
            <person name="Zhang H."/>
            <person name="O'Toole P.W."/>
        </authorList>
    </citation>
    <scope>NUCLEOTIDE SEQUENCE [LARGE SCALE GENOMIC DNA]</scope>
    <source>
        <strain evidence="11 12">DSM 19394</strain>
    </source>
</reference>
<dbReference type="NCBIfam" id="TIGR01128">
    <property type="entry name" value="holA"/>
    <property type="match status" value="1"/>
</dbReference>
<evidence type="ECO:0000259" key="10">
    <source>
        <dbReference type="Pfam" id="PF21694"/>
    </source>
</evidence>
<dbReference type="EMBL" id="AZDV01000026">
    <property type="protein sequence ID" value="KRK94773.1"/>
    <property type="molecule type" value="Genomic_DNA"/>
</dbReference>
<evidence type="ECO:0000313" key="12">
    <source>
        <dbReference type="Proteomes" id="UP000051955"/>
    </source>
</evidence>
<evidence type="ECO:0000313" key="11">
    <source>
        <dbReference type="EMBL" id="KRK94773.1"/>
    </source>
</evidence>
<dbReference type="AlphaFoldDB" id="A0A0R1LGK1"/>
<dbReference type="InterPro" id="IPR005790">
    <property type="entry name" value="DNA_polIII_delta"/>
</dbReference>
<comment type="similarity">
    <text evidence="7">Belongs to the DNA polymerase HolA subunit family.</text>
</comment>
<dbReference type="InterPro" id="IPR048466">
    <property type="entry name" value="DNA_pol3_delta-like_C"/>
</dbReference>
<dbReference type="InterPro" id="IPR027417">
    <property type="entry name" value="P-loop_NTPase"/>
</dbReference>
<evidence type="ECO:0000256" key="5">
    <source>
        <dbReference type="ARBA" id="ARBA00022705"/>
    </source>
</evidence>
<dbReference type="GO" id="GO:0009360">
    <property type="term" value="C:DNA polymerase III complex"/>
    <property type="evidence" value="ECO:0007669"/>
    <property type="project" value="InterPro"/>
</dbReference>
<sequence length="344" mass="38914">MTITQLLKQLAGGQVAAPIYVIMGEMPYFQHRLKTAFKQLVPSEEQTMNYASYDLETVPLAVGLDDAMAAPFFGERRVVCLDNPVFLTGETKKSKVDHDLNSLEQYLTAPMASTVLVFFAPYAKLDGRKKIVKQLKKVATTIELGDFAEREVRQFFQAQLKQDGYTMVPAALNDLIQRTDADLSLMMNEREKLELYTLPEHEIQAAAVQGLVRQTLTQNVFDLVNRVLAKNTAGAVALYRELLQAKEEPLRINAILQGQFRLLIQTKVLAQQGYSQGKLASTLKVHPYRIKLALQTHRRFHLDDLNRAYLGLFKVERQMKSTALDPELLFSLFMTQFAGQRATV</sequence>
<evidence type="ECO:0000256" key="1">
    <source>
        <dbReference type="ARBA" id="ARBA00012417"/>
    </source>
</evidence>
<evidence type="ECO:0000256" key="4">
    <source>
        <dbReference type="ARBA" id="ARBA00022695"/>
    </source>
</evidence>
<dbReference type="Gene3D" id="1.10.8.60">
    <property type="match status" value="1"/>
</dbReference>
<proteinExistence type="inferred from homology"/>
<dbReference type="Pfam" id="PF06144">
    <property type="entry name" value="DNA_pol3_delta"/>
    <property type="match status" value="1"/>
</dbReference>
<dbReference type="PANTHER" id="PTHR34388">
    <property type="entry name" value="DNA POLYMERASE III SUBUNIT DELTA"/>
    <property type="match status" value="1"/>
</dbReference>
<evidence type="ECO:0000256" key="8">
    <source>
        <dbReference type="ARBA" id="ARBA00049244"/>
    </source>
</evidence>
<keyword evidence="3" id="KW-0808">Transferase</keyword>
<evidence type="ECO:0000256" key="6">
    <source>
        <dbReference type="ARBA" id="ARBA00022932"/>
    </source>
</evidence>
<dbReference type="STRING" id="1423715.FD25_GL000749"/>
<protein>
    <recommendedName>
        <fullName evidence="2">DNA polymerase III subunit delta</fullName>
        <ecNumber evidence="1">2.7.7.7</ecNumber>
    </recommendedName>
</protein>
<dbReference type="Proteomes" id="UP000051955">
    <property type="component" value="Unassembled WGS sequence"/>
</dbReference>
<dbReference type="Gene3D" id="3.40.50.300">
    <property type="entry name" value="P-loop containing nucleotide triphosphate hydrolases"/>
    <property type="match status" value="1"/>
</dbReference>
<dbReference type="PANTHER" id="PTHR34388:SF1">
    <property type="entry name" value="DNA POLYMERASE III SUBUNIT DELTA"/>
    <property type="match status" value="1"/>
</dbReference>
<organism evidence="11 12">
    <name type="scientific">Levilactobacillus acidifarinae DSM 19394 = JCM 15949</name>
    <dbReference type="NCBI Taxonomy" id="1423715"/>
    <lineage>
        <taxon>Bacteria</taxon>
        <taxon>Bacillati</taxon>
        <taxon>Bacillota</taxon>
        <taxon>Bacilli</taxon>
        <taxon>Lactobacillales</taxon>
        <taxon>Lactobacillaceae</taxon>
        <taxon>Levilactobacillus</taxon>
    </lineage>
</organism>
<comment type="caution">
    <text evidence="11">The sequence shown here is derived from an EMBL/GenBank/DDBJ whole genome shotgun (WGS) entry which is preliminary data.</text>
</comment>
<evidence type="ECO:0000256" key="2">
    <source>
        <dbReference type="ARBA" id="ARBA00017703"/>
    </source>
</evidence>
<name>A0A0R1LGK1_9LACO</name>
<keyword evidence="4" id="KW-0548">Nucleotidyltransferase</keyword>
<dbReference type="Gene3D" id="1.20.272.10">
    <property type="match status" value="1"/>
</dbReference>
<keyword evidence="12" id="KW-1185">Reference proteome</keyword>
<dbReference type="OrthoDB" id="9775929at2"/>
<dbReference type="InterPro" id="IPR008921">
    <property type="entry name" value="DNA_pol3_clamp-load_cplx_C"/>
</dbReference>
<dbReference type="SUPFAM" id="SSF52540">
    <property type="entry name" value="P-loop containing nucleoside triphosphate hydrolases"/>
    <property type="match status" value="1"/>
</dbReference>
<dbReference type="PATRIC" id="fig|1423715.3.peg.777"/>
<comment type="catalytic activity">
    <reaction evidence="8">
        <text>DNA(n) + a 2'-deoxyribonucleoside 5'-triphosphate = DNA(n+1) + diphosphate</text>
        <dbReference type="Rhea" id="RHEA:22508"/>
        <dbReference type="Rhea" id="RHEA-COMP:17339"/>
        <dbReference type="Rhea" id="RHEA-COMP:17340"/>
        <dbReference type="ChEBI" id="CHEBI:33019"/>
        <dbReference type="ChEBI" id="CHEBI:61560"/>
        <dbReference type="ChEBI" id="CHEBI:173112"/>
        <dbReference type="EC" id="2.7.7.7"/>
    </reaction>
</comment>
<dbReference type="GO" id="GO:0006261">
    <property type="term" value="P:DNA-templated DNA replication"/>
    <property type="evidence" value="ECO:0007669"/>
    <property type="project" value="TreeGrafter"/>
</dbReference>
<dbReference type="Pfam" id="PF21694">
    <property type="entry name" value="DNA_pol3_delta_C"/>
    <property type="match status" value="1"/>
</dbReference>
<evidence type="ECO:0000259" key="9">
    <source>
        <dbReference type="Pfam" id="PF06144"/>
    </source>
</evidence>
<dbReference type="InterPro" id="IPR010372">
    <property type="entry name" value="DNA_pol3_delta_N"/>
</dbReference>
<evidence type="ECO:0000256" key="7">
    <source>
        <dbReference type="ARBA" id="ARBA00034754"/>
    </source>
</evidence>